<name>A0A955KWM9_9BACT</name>
<evidence type="ECO:0000256" key="6">
    <source>
        <dbReference type="ARBA" id="ARBA00022917"/>
    </source>
</evidence>
<dbReference type="SUPFAM" id="SSF52374">
    <property type="entry name" value="Nucleotidylyl transferase"/>
    <property type="match status" value="1"/>
</dbReference>
<comment type="caution">
    <text evidence="14">The sequence shown here is derived from an EMBL/GenBank/DDBJ whole genome shotgun (WGS) entry which is preliminary data.</text>
</comment>
<dbReference type="CDD" id="cd07962">
    <property type="entry name" value="Anticodon_Ia_Val"/>
    <property type="match status" value="1"/>
</dbReference>
<dbReference type="PANTHER" id="PTHR11946:SF93">
    <property type="entry name" value="VALINE--TRNA LIGASE, CHLOROPLASTIC_MITOCHONDRIAL 2"/>
    <property type="match status" value="1"/>
</dbReference>
<keyword evidence="7 10" id="KW-0030">Aminoacyl-tRNA synthetase</keyword>
<dbReference type="InterPro" id="IPR009008">
    <property type="entry name" value="Val/Leu/Ile-tRNA-synth_edit"/>
</dbReference>
<keyword evidence="2" id="KW-0963">Cytoplasm</keyword>
<evidence type="ECO:0000259" key="13">
    <source>
        <dbReference type="Pfam" id="PF08264"/>
    </source>
</evidence>
<keyword evidence="5 10" id="KW-0067">ATP-binding</keyword>
<reference evidence="14" key="2">
    <citation type="journal article" date="2021" name="Microbiome">
        <title>Successional dynamics and alternative stable states in a saline activated sludge microbial community over 9 years.</title>
        <authorList>
            <person name="Wang Y."/>
            <person name="Ye J."/>
            <person name="Ju F."/>
            <person name="Liu L."/>
            <person name="Boyd J.A."/>
            <person name="Deng Y."/>
            <person name="Parks D.H."/>
            <person name="Jiang X."/>
            <person name="Yin X."/>
            <person name="Woodcroft B.J."/>
            <person name="Tyson G.W."/>
            <person name="Hugenholtz P."/>
            <person name="Polz M.F."/>
            <person name="Zhang T."/>
        </authorList>
    </citation>
    <scope>NUCLEOTIDE SEQUENCE</scope>
    <source>
        <strain evidence="14">HKST-UBA17</strain>
    </source>
</reference>
<dbReference type="InterPro" id="IPR013155">
    <property type="entry name" value="M/V/L/I-tRNA-synth_anticd-bd"/>
</dbReference>
<dbReference type="Pfam" id="PF00133">
    <property type="entry name" value="tRNA-synt_1"/>
    <property type="match status" value="1"/>
</dbReference>
<dbReference type="GO" id="GO:0002161">
    <property type="term" value="F:aminoacyl-tRNA deacylase activity"/>
    <property type="evidence" value="ECO:0007669"/>
    <property type="project" value="InterPro"/>
</dbReference>
<comment type="catalytic activity">
    <reaction evidence="8">
        <text>tRNA(Val) + L-valine + ATP = L-valyl-tRNA(Val) + AMP + diphosphate</text>
        <dbReference type="Rhea" id="RHEA:10704"/>
        <dbReference type="Rhea" id="RHEA-COMP:9672"/>
        <dbReference type="Rhea" id="RHEA-COMP:9708"/>
        <dbReference type="ChEBI" id="CHEBI:30616"/>
        <dbReference type="ChEBI" id="CHEBI:33019"/>
        <dbReference type="ChEBI" id="CHEBI:57762"/>
        <dbReference type="ChEBI" id="CHEBI:78442"/>
        <dbReference type="ChEBI" id="CHEBI:78537"/>
        <dbReference type="ChEBI" id="CHEBI:456215"/>
        <dbReference type="EC" id="6.1.1.9"/>
    </reaction>
</comment>
<keyword evidence="4 10" id="KW-0547">Nucleotide-binding</keyword>
<dbReference type="InterPro" id="IPR001412">
    <property type="entry name" value="aa-tRNA-synth_I_CS"/>
</dbReference>
<dbReference type="NCBIfam" id="NF004349">
    <property type="entry name" value="PRK05729.1"/>
    <property type="match status" value="1"/>
</dbReference>
<dbReference type="InterPro" id="IPR009080">
    <property type="entry name" value="tRNAsynth_Ia_anticodon-bd"/>
</dbReference>
<dbReference type="AlphaFoldDB" id="A0A955KWM9"/>
<dbReference type="EC" id="6.1.1.9" evidence="1 9"/>
<evidence type="ECO:0000313" key="15">
    <source>
        <dbReference type="Proteomes" id="UP000741282"/>
    </source>
</evidence>
<evidence type="ECO:0000256" key="1">
    <source>
        <dbReference type="ARBA" id="ARBA00013169"/>
    </source>
</evidence>
<organism evidence="14 15">
    <name type="scientific">Candidatus Dojkabacteria bacterium</name>
    <dbReference type="NCBI Taxonomy" id="2099670"/>
    <lineage>
        <taxon>Bacteria</taxon>
        <taxon>Candidatus Dojkabacteria</taxon>
    </lineage>
</organism>
<dbReference type="NCBIfam" id="TIGR00422">
    <property type="entry name" value="valS"/>
    <property type="match status" value="1"/>
</dbReference>
<dbReference type="SUPFAM" id="SSF47323">
    <property type="entry name" value="Anticodon-binding domain of a subclass of class I aminoacyl-tRNA synthetases"/>
    <property type="match status" value="1"/>
</dbReference>
<dbReference type="SUPFAM" id="SSF50677">
    <property type="entry name" value="ValRS/IleRS/LeuRS editing domain"/>
    <property type="match status" value="1"/>
</dbReference>
<dbReference type="GO" id="GO:0006438">
    <property type="term" value="P:valyl-tRNA aminoacylation"/>
    <property type="evidence" value="ECO:0007669"/>
    <property type="project" value="UniProtKB-UniRule"/>
</dbReference>
<dbReference type="Gene3D" id="3.40.50.620">
    <property type="entry name" value="HUPs"/>
    <property type="match status" value="2"/>
</dbReference>
<feature type="domain" description="Aminoacyl-tRNA synthetase class Ia" evidence="12">
    <location>
        <begin position="21"/>
        <end position="608"/>
    </location>
</feature>
<dbReference type="InterPro" id="IPR002300">
    <property type="entry name" value="aa-tRNA-synth_Ia"/>
</dbReference>
<keyword evidence="6 10" id="KW-0648">Protein biosynthesis</keyword>
<dbReference type="PROSITE" id="PS00178">
    <property type="entry name" value="AA_TRNA_LIGASE_I"/>
    <property type="match status" value="1"/>
</dbReference>
<evidence type="ECO:0000256" key="2">
    <source>
        <dbReference type="ARBA" id="ARBA00022490"/>
    </source>
</evidence>
<dbReference type="InterPro" id="IPR002303">
    <property type="entry name" value="Valyl-tRNA_ligase"/>
</dbReference>
<proteinExistence type="inferred from homology"/>
<evidence type="ECO:0000256" key="7">
    <source>
        <dbReference type="ARBA" id="ARBA00023146"/>
    </source>
</evidence>
<reference evidence="14" key="1">
    <citation type="submission" date="2020-04" db="EMBL/GenBank/DDBJ databases">
        <authorList>
            <person name="Zhang T."/>
        </authorList>
    </citation>
    <scope>NUCLEOTIDE SEQUENCE</scope>
    <source>
        <strain evidence="14">HKST-UBA17</strain>
    </source>
</reference>
<evidence type="ECO:0000256" key="3">
    <source>
        <dbReference type="ARBA" id="ARBA00022598"/>
    </source>
</evidence>
<dbReference type="Proteomes" id="UP000741282">
    <property type="component" value="Unassembled WGS sequence"/>
</dbReference>
<evidence type="ECO:0000313" key="14">
    <source>
        <dbReference type="EMBL" id="MCA9376802.1"/>
    </source>
</evidence>
<dbReference type="InterPro" id="IPR014729">
    <property type="entry name" value="Rossmann-like_a/b/a_fold"/>
</dbReference>
<protein>
    <recommendedName>
        <fullName evidence="1 9">Valine--tRNA ligase</fullName>
        <ecNumber evidence="1 9">6.1.1.9</ecNumber>
    </recommendedName>
</protein>
<feature type="domain" description="Methionyl/Valyl/Leucyl/Isoleucyl-tRNA synthetase anticodon-binding" evidence="13">
    <location>
        <begin position="678"/>
        <end position="760"/>
    </location>
</feature>
<evidence type="ECO:0000256" key="9">
    <source>
        <dbReference type="NCBIfam" id="TIGR00422"/>
    </source>
</evidence>
<sequence>MAGRIDSIPKSFESAEAESRIYEMWEENDLFRPETMEKILKDRGEEVKKTFTITLPPPNANGKLHLGHTCGYSFQDAMGRYHRMLGEPTLLLPGKDHASIQTEAVYTKILAKEGIDKWELGREKFYEMCYQFCMDAAKAAQTQEKRIGLSADWSRDFFTLDPRLTKVIYETFYRMYEDGLVYRGKYIINQCPHCRTALADVDTERKELRGIFAYIVYPFADESDNDKAEKELGHRGIMVATTRPETMLADTAVAVHSEDKRYQAFVGKKVIVPFVERAVPIITDDEIDPELGAGALKVTPAHSPIDFEMGERHGLEVVNVIDETGKMTGAIPERFIGMGTIECSKALVKELDEMGLLVKIENIKHEVAVCERCGTPIEPMISNQWFVDVKPLAQIAIKAITEGKTRVIPEGQQSAILHFFENIRPWCISRQLWWGQRIPVWYSGGKAMYDWLQDNPGYTVKDWEEQTGEKAKGSGNVILSDSRPTEDPAWNGEISELYLEEESDIFDTWFSSGQWPFSTLGGPEGEDFKKYYPTQVMETARDILFWWVARMMMLGLYQTGETPFDTVFLHGMILASDGDKMSKSRGNGVEPGYVFDKYGADALRLWYYNDALPGSNTPLQEEKIKGNRFFVNKIWNASRFLLTNIEDSELLAISSGLKKYEEIWDQNGDDLHISTNKSFYAKTQKYLHDHKYHLGAEAIREFFWGTYCDVWIEETKRSIADSELGSEERVDSLTKMVYLLKRNLMIMHPFIPYITEAVWQELVGIGLAEGWVMVQRL</sequence>
<keyword evidence="3 10" id="KW-0436">Ligase</keyword>
<evidence type="ECO:0000259" key="12">
    <source>
        <dbReference type="Pfam" id="PF00133"/>
    </source>
</evidence>
<gene>
    <name evidence="14" type="ORF">KC685_02690</name>
</gene>
<dbReference type="EMBL" id="JAGQLN010000008">
    <property type="protein sequence ID" value="MCA9376802.1"/>
    <property type="molecule type" value="Genomic_DNA"/>
</dbReference>
<dbReference type="Pfam" id="PF08264">
    <property type="entry name" value="Anticodon_1"/>
    <property type="match status" value="1"/>
</dbReference>
<comment type="similarity">
    <text evidence="10">Belongs to the class-I aminoacyl-tRNA synthetase family.</text>
</comment>
<dbReference type="PANTHER" id="PTHR11946">
    <property type="entry name" value="VALYL-TRNA SYNTHETASES"/>
    <property type="match status" value="1"/>
</dbReference>
<accession>A0A955KWM9</accession>
<evidence type="ECO:0000256" key="11">
    <source>
        <dbReference type="SAM" id="MobiDB-lite"/>
    </source>
</evidence>
<dbReference type="GO" id="GO:0005524">
    <property type="term" value="F:ATP binding"/>
    <property type="evidence" value="ECO:0007669"/>
    <property type="project" value="UniProtKB-KW"/>
</dbReference>
<dbReference type="InterPro" id="IPR033705">
    <property type="entry name" value="Anticodon_Ia_Val"/>
</dbReference>
<evidence type="ECO:0000256" key="4">
    <source>
        <dbReference type="ARBA" id="ARBA00022741"/>
    </source>
</evidence>
<evidence type="ECO:0000256" key="10">
    <source>
        <dbReference type="RuleBase" id="RU363035"/>
    </source>
</evidence>
<dbReference type="Gene3D" id="1.10.730.10">
    <property type="entry name" value="Isoleucyl-tRNA Synthetase, Domain 1"/>
    <property type="match status" value="1"/>
</dbReference>
<evidence type="ECO:0000256" key="5">
    <source>
        <dbReference type="ARBA" id="ARBA00022840"/>
    </source>
</evidence>
<dbReference type="PRINTS" id="PR00986">
    <property type="entry name" value="TRNASYNTHVAL"/>
</dbReference>
<dbReference type="GO" id="GO:0004832">
    <property type="term" value="F:valine-tRNA ligase activity"/>
    <property type="evidence" value="ECO:0007669"/>
    <property type="project" value="UniProtKB-UniRule"/>
</dbReference>
<evidence type="ECO:0000256" key="8">
    <source>
        <dbReference type="ARBA" id="ARBA00047552"/>
    </source>
</evidence>
<feature type="region of interest" description="Disordered" evidence="11">
    <location>
        <begin position="467"/>
        <end position="486"/>
    </location>
</feature>
<dbReference type="GO" id="GO:0005829">
    <property type="term" value="C:cytosol"/>
    <property type="evidence" value="ECO:0007669"/>
    <property type="project" value="TreeGrafter"/>
</dbReference>